<dbReference type="InterPro" id="IPR011042">
    <property type="entry name" value="6-blade_b-propeller_TolB-like"/>
</dbReference>
<evidence type="ECO:0000313" key="4">
    <source>
        <dbReference type="Proteomes" id="UP001159427"/>
    </source>
</evidence>
<dbReference type="Proteomes" id="UP001159427">
    <property type="component" value="Unassembled WGS sequence"/>
</dbReference>
<dbReference type="PANTHER" id="PTHR24104:SF25">
    <property type="entry name" value="PROTEIN LIN-41"/>
    <property type="match status" value="1"/>
</dbReference>
<sequence>MPNNLKVLGSIHENMLQGCIPSVSPQITSSEQVEFKASVNGLHNSSAAELSERMAKSLIPQNGVLLTETNLCKNVTNEIPGNDLHDHKNLPKDTQIYWRRFSEKDVCKTQEKAAAIKSFGSWRDIEKNSSQIHSSLHQTAPLVGLKNHLNTQHGVFEAHSMSIDRDKCDTGVKTLPCVNNKPPQFKLLFTVGQRGEDIGRFDKPVGVAFDPEGDIIVADYNNDRLQVLSGEGKIIRVHDHYSRESGKQFGFICPTGIACDRAGNMVVVEKARNRVVILSPAFTIIRAFGRHGKEQGQFRGPHGVSVDAHSRIIVTDTINSRVQVFDHEGNFLFMFGNKGPGRLNYPCYTIYHEGRFYVADTDNDSVKVFDTRGTFLRTCGDGLSAPSGIAVYKDKYLLVCDYNNDCVKILSFTGRILSSIGTSGEGDGQFLGPEALAVTPEGNIVVTDKLNCKLQIFAAGQ</sequence>
<feature type="repeat" description="NHL" evidence="2">
    <location>
        <begin position="188"/>
        <end position="231"/>
    </location>
</feature>
<reference evidence="3 4" key="1">
    <citation type="submission" date="2022-05" db="EMBL/GenBank/DDBJ databases">
        <authorList>
            <consortium name="Genoscope - CEA"/>
            <person name="William W."/>
        </authorList>
    </citation>
    <scope>NUCLEOTIDE SEQUENCE [LARGE SCALE GENOMIC DNA]</scope>
</reference>
<dbReference type="Pfam" id="PF01436">
    <property type="entry name" value="NHL"/>
    <property type="match status" value="2"/>
</dbReference>
<dbReference type="InterPro" id="IPR050952">
    <property type="entry name" value="TRIM-NHL_E3_ligases"/>
</dbReference>
<dbReference type="PANTHER" id="PTHR24104">
    <property type="entry name" value="E3 UBIQUITIN-PROTEIN LIGASE NHLRC1-RELATED"/>
    <property type="match status" value="1"/>
</dbReference>
<name>A0ABN8LJ33_9CNID</name>
<dbReference type="SUPFAM" id="SSF101898">
    <property type="entry name" value="NHL repeat"/>
    <property type="match status" value="1"/>
</dbReference>
<comment type="caution">
    <text evidence="3">The sequence shown here is derived from an EMBL/GenBank/DDBJ whole genome shotgun (WGS) entry which is preliminary data.</text>
</comment>
<dbReference type="Gene3D" id="2.120.10.30">
    <property type="entry name" value="TolB, C-terminal domain"/>
    <property type="match status" value="3"/>
</dbReference>
<evidence type="ECO:0000256" key="2">
    <source>
        <dbReference type="PROSITE-ProRule" id="PRU00504"/>
    </source>
</evidence>
<protein>
    <recommendedName>
        <fullName evidence="5">E3 ubiquitin-protein ligase TRIM71</fullName>
    </recommendedName>
</protein>
<evidence type="ECO:0000313" key="3">
    <source>
        <dbReference type="EMBL" id="CAH3013935.1"/>
    </source>
</evidence>
<dbReference type="PROSITE" id="PS51125">
    <property type="entry name" value="NHL"/>
    <property type="match status" value="3"/>
</dbReference>
<accession>A0ABN8LJ33</accession>
<dbReference type="EMBL" id="CALNXI010000004">
    <property type="protein sequence ID" value="CAH3013935.1"/>
    <property type="molecule type" value="Genomic_DNA"/>
</dbReference>
<gene>
    <name evidence="3" type="ORF">PEVE_00028699</name>
</gene>
<keyword evidence="4" id="KW-1185">Reference proteome</keyword>
<keyword evidence="1" id="KW-0677">Repeat</keyword>
<organism evidence="3 4">
    <name type="scientific">Porites evermanni</name>
    <dbReference type="NCBI Taxonomy" id="104178"/>
    <lineage>
        <taxon>Eukaryota</taxon>
        <taxon>Metazoa</taxon>
        <taxon>Cnidaria</taxon>
        <taxon>Anthozoa</taxon>
        <taxon>Hexacorallia</taxon>
        <taxon>Scleractinia</taxon>
        <taxon>Fungiina</taxon>
        <taxon>Poritidae</taxon>
        <taxon>Porites</taxon>
    </lineage>
</organism>
<feature type="repeat" description="NHL" evidence="2">
    <location>
        <begin position="417"/>
        <end position="460"/>
    </location>
</feature>
<dbReference type="InterPro" id="IPR001258">
    <property type="entry name" value="NHL_repeat"/>
</dbReference>
<feature type="repeat" description="NHL" evidence="2">
    <location>
        <begin position="288"/>
        <end position="328"/>
    </location>
</feature>
<evidence type="ECO:0000256" key="1">
    <source>
        <dbReference type="ARBA" id="ARBA00022737"/>
    </source>
</evidence>
<evidence type="ECO:0008006" key="5">
    <source>
        <dbReference type="Google" id="ProtNLM"/>
    </source>
</evidence>
<proteinExistence type="predicted"/>